<sequence>MNRLPLILLATLSLAPTGQAEEPTRNDEDTEYQAVMANPSGSERDKQLYTFDHRIAGEKALDEIDRFNIADGVDQFEAWFLARLFRLEHYGVCGMEGLPEPSEKGWVVGFAHGAHATPGPDLLVDAKTGHISCDGLPAHTDPMAMVRAFRAEREEVIKLAKLSPEERLKRLRSEAERRKAETAETLRKNAEEKRRQKSAN</sequence>
<evidence type="ECO:0000313" key="3">
    <source>
        <dbReference type="EMBL" id="WRQ85958.1"/>
    </source>
</evidence>
<organism evidence="3 4">
    <name type="scientific">Actomonas aquatica</name>
    <dbReference type="NCBI Taxonomy" id="2866162"/>
    <lineage>
        <taxon>Bacteria</taxon>
        <taxon>Pseudomonadati</taxon>
        <taxon>Verrucomicrobiota</taxon>
        <taxon>Opitutia</taxon>
        <taxon>Opitutales</taxon>
        <taxon>Opitutaceae</taxon>
        <taxon>Actomonas</taxon>
    </lineage>
</organism>
<dbReference type="RefSeq" id="WP_221031471.1">
    <property type="nucleotide sequence ID" value="NZ_CP139781.1"/>
</dbReference>
<accession>A0ABZ1C3X8</accession>
<feature type="signal peptide" evidence="2">
    <location>
        <begin position="1"/>
        <end position="20"/>
    </location>
</feature>
<proteinExistence type="predicted"/>
<feature type="chain" id="PRO_5045663292" evidence="2">
    <location>
        <begin position="21"/>
        <end position="200"/>
    </location>
</feature>
<keyword evidence="4" id="KW-1185">Reference proteome</keyword>
<dbReference type="Proteomes" id="UP000738431">
    <property type="component" value="Chromosome"/>
</dbReference>
<feature type="region of interest" description="Disordered" evidence="1">
    <location>
        <begin position="171"/>
        <end position="200"/>
    </location>
</feature>
<evidence type="ECO:0000256" key="1">
    <source>
        <dbReference type="SAM" id="MobiDB-lite"/>
    </source>
</evidence>
<protein>
    <submittedName>
        <fullName evidence="3">Uncharacterized protein</fullName>
    </submittedName>
</protein>
<dbReference type="EMBL" id="CP139781">
    <property type="protein sequence ID" value="WRQ85958.1"/>
    <property type="molecule type" value="Genomic_DNA"/>
</dbReference>
<gene>
    <name evidence="3" type="ORF">K1X11_014185</name>
</gene>
<evidence type="ECO:0000256" key="2">
    <source>
        <dbReference type="SAM" id="SignalP"/>
    </source>
</evidence>
<keyword evidence="2" id="KW-0732">Signal</keyword>
<feature type="compositionally biased region" description="Basic and acidic residues" evidence="1">
    <location>
        <begin position="171"/>
        <end position="194"/>
    </location>
</feature>
<reference evidence="3 4" key="1">
    <citation type="submission" date="2023-12" db="EMBL/GenBank/DDBJ databases">
        <title>Description of an unclassified Opitutus bacterium of Verrucomicrobiota.</title>
        <authorList>
            <person name="Zhang D.-F."/>
        </authorList>
    </citation>
    <scope>NUCLEOTIDE SEQUENCE [LARGE SCALE GENOMIC DNA]</scope>
    <source>
        <strain evidence="3 4">WL0086</strain>
    </source>
</reference>
<evidence type="ECO:0000313" key="4">
    <source>
        <dbReference type="Proteomes" id="UP000738431"/>
    </source>
</evidence>
<name>A0ABZ1C3X8_9BACT</name>